<evidence type="ECO:0000313" key="3">
    <source>
        <dbReference type="Proteomes" id="UP000324800"/>
    </source>
</evidence>
<dbReference type="EMBL" id="SNRW01000215">
    <property type="protein sequence ID" value="KAA6402574.1"/>
    <property type="molecule type" value="Genomic_DNA"/>
</dbReference>
<comment type="caution">
    <text evidence="2">The sequence shown here is derived from an EMBL/GenBank/DDBJ whole genome shotgun (WGS) entry which is preliminary data.</text>
</comment>
<reference evidence="2 3" key="1">
    <citation type="submission" date="2019-03" db="EMBL/GenBank/DDBJ databases">
        <title>Single cell metagenomics reveals metabolic interactions within the superorganism composed of flagellate Streblomastix strix and complex community of Bacteroidetes bacteria on its surface.</title>
        <authorList>
            <person name="Treitli S.C."/>
            <person name="Kolisko M."/>
            <person name="Husnik F."/>
            <person name="Keeling P."/>
            <person name="Hampl V."/>
        </authorList>
    </citation>
    <scope>NUCLEOTIDE SEQUENCE [LARGE SCALE GENOMIC DNA]</scope>
    <source>
        <strain evidence="2">ST1C</strain>
    </source>
</reference>
<accession>A0A5J4X5R8</accession>
<protein>
    <submittedName>
        <fullName evidence="2">Uncharacterized protein</fullName>
    </submittedName>
</protein>
<evidence type="ECO:0000256" key="1">
    <source>
        <dbReference type="SAM" id="MobiDB-lite"/>
    </source>
</evidence>
<sequence length="131" mass="15156">MRLTSFYESQIQSKIAEQNTSIVHIDTSWNFNGGTGEQQDEFHGDFVGESQILEIRPLDKNKNTNTTSLQQADVVQSSWTIVQLDELSKTARKDSRPVNTKLRSRQPTNRRQRIADQLKQTHIVRLHHIRS</sequence>
<gene>
    <name evidence="2" type="ORF">EZS28_001904</name>
</gene>
<feature type="compositionally biased region" description="Basic residues" evidence="1">
    <location>
        <begin position="102"/>
        <end position="112"/>
    </location>
</feature>
<proteinExistence type="predicted"/>
<feature type="region of interest" description="Disordered" evidence="1">
    <location>
        <begin position="89"/>
        <end position="112"/>
    </location>
</feature>
<dbReference type="AlphaFoldDB" id="A0A5J4X5R8"/>
<evidence type="ECO:0000313" key="2">
    <source>
        <dbReference type="EMBL" id="KAA6402574.1"/>
    </source>
</evidence>
<dbReference type="Proteomes" id="UP000324800">
    <property type="component" value="Unassembled WGS sequence"/>
</dbReference>
<name>A0A5J4X5R8_9EUKA</name>
<organism evidence="2 3">
    <name type="scientific">Streblomastix strix</name>
    <dbReference type="NCBI Taxonomy" id="222440"/>
    <lineage>
        <taxon>Eukaryota</taxon>
        <taxon>Metamonada</taxon>
        <taxon>Preaxostyla</taxon>
        <taxon>Oxymonadida</taxon>
        <taxon>Streblomastigidae</taxon>
        <taxon>Streblomastix</taxon>
    </lineage>
</organism>